<dbReference type="AlphaFoldDB" id="A0A364L5P9"/>
<evidence type="ECO:0000256" key="2">
    <source>
        <dbReference type="ARBA" id="ARBA00022857"/>
    </source>
</evidence>
<evidence type="ECO:0000313" key="5">
    <source>
        <dbReference type="EMBL" id="RAO71150.1"/>
    </source>
</evidence>
<gene>
    <name evidence="5" type="ORF">BHQ10_007162</name>
</gene>
<dbReference type="STRING" id="1196081.A0A364L5P9"/>
<name>A0A364L5P9_TALAM</name>
<dbReference type="Gene3D" id="3.40.50.720">
    <property type="entry name" value="NAD(P)-binding Rossmann-like Domain"/>
    <property type="match status" value="1"/>
</dbReference>
<dbReference type="GeneID" id="63796378"/>
<dbReference type="PRINTS" id="PR00080">
    <property type="entry name" value="SDRFAMILY"/>
</dbReference>
<keyword evidence="6" id="KW-1185">Reference proteome</keyword>
<dbReference type="GO" id="GO:0016491">
    <property type="term" value="F:oxidoreductase activity"/>
    <property type="evidence" value="ECO:0007669"/>
    <property type="project" value="UniProtKB-KW"/>
</dbReference>
<comment type="similarity">
    <text evidence="1 4">Belongs to the short-chain dehydrogenases/reductases (SDR) family.</text>
</comment>
<organism evidence="5 6">
    <name type="scientific">Talaromyces amestolkiae</name>
    <dbReference type="NCBI Taxonomy" id="1196081"/>
    <lineage>
        <taxon>Eukaryota</taxon>
        <taxon>Fungi</taxon>
        <taxon>Dikarya</taxon>
        <taxon>Ascomycota</taxon>
        <taxon>Pezizomycotina</taxon>
        <taxon>Eurotiomycetes</taxon>
        <taxon>Eurotiomycetidae</taxon>
        <taxon>Eurotiales</taxon>
        <taxon>Trichocomaceae</taxon>
        <taxon>Talaromyces</taxon>
        <taxon>Talaromyces sect. Talaromyces</taxon>
    </lineage>
</organism>
<sequence>MTSHPEYNEKTTATEVANAFSDRIRDRNEASAVVITGVGPNSLGEALAVAIAAHSPAKLFLASRTKAKLDEVLKKISTERPRASSNVELVILDLASQKSVREAAGQILSNVNHIDILINNAGLMILKQEFTAEGIELQFGTNHIGHFLFTNLLSEKMGPDVGSSQGAGSTRIVNVTSAGHRLSPFRFHDYNIDGKPVPDEEQPPAAMIAAYGKVEAYNGWIAYGQSKTANILFSVDLNQRLKAKGVASYAVHPGSIWTGLARNLDEEGTEILSKTGSYWKSIDEGAAPMMVAALDPALDGTPEPKGVYISDCQIAEAAPWATDLDAAKKLYELSANLVGMTTA</sequence>
<dbReference type="PRINTS" id="PR00081">
    <property type="entry name" value="GDHRDH"/>
</dbReference>
<reference evidence="5 6" key="1">
    <citation type="journal article" date="2017" name="Biotechnol. Biofuels">
        <title>Differential beta-glucosidase expression as a function of carbon source availability in Talaromyces amestolkiae: a genomic and proteomic approach.</title>
        <authorList>
            <person name="de Eugenio L.I."/>
            <person name="Mendez-Liter J.A."/>
            <person name="Nieto-Dominguez M."/>
            <person name="Alonso L."/>
            <person name="Gil-Munoz J."/>
            <person name="Barriuso J."/>
            <person name="Prieto A."/>
            <person name="Martinez M.J."/>
        </authorList>
    </citation>
    <scope>NUCLEOTIDE SEQUENCE [LARGE SCALE GENOMIC DNA]</scope>
    <source>
        <strain evidence="5 6">CIB</strain>
    </source>
</reference>
<evidence type="ECO:0000313" key="6">
    <source>
        <dbReference type="Proteomes" id="UP000249363"/>
    </source>
</evidence>
<keyword evidence="3" id="KW-0560">Oxidoreductase</keyword>
<dbReference type="SUPFAM" id="SSF51735">
    <property type="entry name" value="NAD(P)-binding Rossmann-fold domains"/>
    <property type="match status" value="1"/>
</dbReference>
<evidence type="ECO:0000256" key="4">
    <source>
        <dbReference type="RuleBase" id="RU000363"/>
    </source>
</evidence>
<accession>A0A364L5P9</accession>
<keyword evidence="2" id="KW-0521">NADP</keyword>
<dbReference type="Pfam" id="PF00106">
    <property type="entry name" value="adh_short"/>
    <property type="match status" value="1"/>
</dbReference>
<comment type="caution">
    <text evidence="5">The sequence shown here is derived from an EMBL/GenBank/DDBJ whole genome shotgun (WGS) entry which is preliminary data.</text>
</comment>
<dbReference type="PANTHER" id="PTHR24320:SF283">
    <property type="entry name" value="RETINOL DEHYDROGENASE 11"/>
    <property type="match status" value="1"/>
</dbReference>
<dbReference type="InterPro" id="IPR002347">
    <property type="entry name" value="SDR_fam"/>
</dbReference>
<evidence type="ECO:0000256" key="3">
    <source>
        <dbReference type="ARBA" id="ARBA00023002"/>
    </source>
</evidence>
<dbReference type="InterPro" id="IPR036291">
    <property type="entry name" value="NAD(P)-bd_dom_sf"/>
</dbReference>
<evidence type="ECO:0000256" key="1">
    <source>
        <dbReference type="ARBA" id="ARBA00006484"/>
    </source>
</evidence>
<dbReference type="PANTHER" id="PTHR24320">
    <property type="entry name" value="RETINOL DEHYDROGENASE"/>
    <property type="match status" value="1"/>
</dbReference>
<evidence type="ECO:0008006" key="7">
    <source>
        <dbReference type="Google" id="ProtNLM"/>
    </source>
</evidence>
<protein>
    <recommendedName>
        <fullName evidence="7">Short-chain dehydrogenase</fullName>
    </recommendedName>
</protein>
<dbReference type="OrthoDB" id="191139at2759"/>
<dbReference type="EMBL" id="MIKG01000014">
    <property type="protein sequence ID" value="RAO71150.1"/>
    <property type="molecule type" value="Genomic_DNA"/>
</dbReference>
<proteinExistence type="inferred from homology"/>
<dbReference type="Proteomes" id="UP000249363">
    <property type="component" value="Unassembled WGS sequence"/>
</dbReference>
<dbReference type="RefSeq" id="XP_040735666.1">
    <property type="nucleotide sequence ID" value="XM_040879828.1"/>
</dbReference>